<dbReference type="EMBL" id="CP026118">
    <property type="protein sequence ID" value="QAS52906.1"/>
    <property type="molecule type" value="Genomic_DNA"/>
</dbReference>
<reference evidence="2 3" key="1">
    <citation type="submission" date="2018-01" db="EMBL/GenBank/DDBJ databases">
        <title>The whole genome sequencing and assembly of Halobacillus litoralis ERB031 strain.</title>
        <authorList>
            <person name="Lee S.-J."/>
            <person name="Park M.-K."/>
            <person name="Kim J.-Y."/>
            <person name="Lee Y.-J."/>
            <person name="Yi H."/>
            <person name="Bahn Y.-S."/>
            <person name="Kim J.F."/>
            <person name="Lee D.-W."/>
        </authorList>
    </citation>
    <scope>NUCLEOTIDE SEQUENCE [LARGE SCALE GENOMIC DNA]</scope>
    <source>
        <strain evidence="2 3">ERB 031</strain>
    </source>
</reference>
<gene>
    <name evidence="2" type="ORF">HLI_12220</name>
</gene>
<evidence type="ECO:0000313" key="2">
    <source>
        <dbReference type="EMBL" id="QAS52906.1"/>
    </source>
</evidence>
<evidence type="ECO:0000313" key="3">
    <source>
        <dbReference type="Proteomes" id="UP000287756"/>
    </source>
</evidence>
<dbReference type="AlphaFoldDB" id="A0A410ME55"/>
<accession>A0A410ME55</accession>
<dbReference type="RefSeq" id="WP_128525185.1">
    <property type="nucleotide sequence ID" value="NZ_CANLVY010000001.1"/>
</dbReference>
<dbReference type="Proteomes" id="UP000287756">
    <property type="component" value="Chromosome"/>
</dbReference>
<keyword evidence="1" id="KW-1133">Transmembrane helix</keyword>
<feature type="transmembrane region" description="Helical" evidence="1">
    <location>
        <begin position="7"/>
        <end position="25"/>
    </location>
</feature>
<dbReference type="KEGG" id="hli:HLI_12220"/>
<dbReference type="OrthoDB" id="2474144at2"/>
<organism evidence="2 3">
    <name type="scientific">Halobacillus litoralis</name>
    <dbReference type="NCBI Taxonomy" id="45668"/>
    <lineage>
        <taxon>Bacteria</taxon>
        <taxon>Bacillati</taxon>
        <taxon>Bacillota</taxon>
        <taxon>Bacilli</taxon>
        <taxon>Bacillales</taxon>
        <taxon>Bacillaceae</taxon>
        <taxon>Halobacillus</taxon>
    </lineage>
</organism>
<proteinExistence type="predicted"/>
<name>A0A410ME55_9BACI</name>
<evidence type="ECO:0000256" key="1">
    <source>
        <dbReference type="SAM" id="Phobius"/>
    </source>
</evidence>
<protein>
    <submittedName>
        <fullName evidence="2">Uncharacterized protein</fullName>
    </submittedName>
</protein>
<keyword evidence="1" id="KW-0812">Transmembrane</keyword>
<keyword evidence="1" id="KW-0472">Membrane</keyword>
<sequence length="159" mass="17576">MKRILRYVSYVLILLLISFIGYLKINPPLAYGSIGTTEDKHTVIVAVGNKNLVGSIQITNVSINDNQPPSNIKLQISDSEKGFMLTDTYALYEEKGLQDYETISLGPDTSPLDSKKVAAAASQSPMKIYGLSITEDTSIERIEVTYRYLGLAFVKTIHV</sequence>